<dbReference type="PROSITE" id="PS00430">
    <property type="entry name" value="TONB_DEPENDENT_REC_1"/>
    <property type="match status" value="1"/>
</dbReference>
<evidence type="ECO:0000256" key="1">
    <source>
        <dbReference type="ARBA" id="ARBA00004571"/>
    </source>
</evidence>
<evidence type="ECO:0000256" key="3">
    <source>
        <dbReference type="ARBA" id="ARBA00022452"/>
    </source>
</evidence>
<keyword evidence="6 7" id="KW-0998">Cell outer membrane</keyword>
<comment type="caution">
    <text evidence="11">The sequence shown here is derived from an EMBL/GenBank/DDBJ whole genome shotgun (WGS) entry which is preliminary data.</text>
</comment>
<evidence type="ECO:0000256" key="4">
    <source>
        <dbReference type="ARBA" id="ARBA00022692"/>
    </source>
</evidence>
<dbReference type="InterPro" id="IPR039426">
    <property type="entry name" value="TonB-dep_rcpt-like"/>
</dbReference>
<keyword evidence="3 7" id="KW-1134">Transmembrane beta strand</keyword>
<feature type="signal peptide" evidence="9">
    <location>
        <begin position="1"/>
        <end position="34"/>
    </location>
</feature>
<evidence type="ECO:0000256" key="2">
    <source>
        <dbReference type="ARBA" id="ARBA00022448"/>
    </source>
</evidence>
<sequence length="989" mass="106448">MFLTKRRAQSFFLNSSAIVAVVAVSGMAPLSAMAQSADDAAQSDTVVVTGTRIKRTEFSLPVPAQTLDAAQLEITGANELGEAIVELPAVSAGITSENSQSSTQDSGISTVSLRNLGAERTLTLIDGRRTVGNSSSGSTVSFSTIPSAFVERVEVITGGASAVYGSDAVTGVINVILRDDFEGLSFESRVGTSQEGGNTEYGITIAGGSNFADDRGNVMFSFEYDKEQPIYGRQRDKTLYNLGLVENRNGDPDELRPRLSSNIPGGLFGGNSGDLLNPDEDTSYWFFDNGGTGALTPDYSTSVNGFDERGPETVSIPRERFLMAGKVNYDLTDKVTFFASAQYSTISTKSERSPDTANSSRLGADFPIFLADGVTPHPFVPQEIFDDAVELGNDDVFFRRRWSEFGNRYREAENDTLRMWAGFKGDLSDDWSYEVNFGYGEFRRSQSRGGDLVIPNYQNAINAEYVDAGNPSLGLQCANEFARNAGCVPLNPFMLGSVTQEQADWLILRDQLRARNRTTTSSAWITGTPFELWAGPVSVAAGYDFRKERSRTRWDPISTSGGGTVTQQVNQDGEQSVHEGFAEVVIPLLADAPFAKSLSIEGAVRLSDYSTVGSVVSFKGGGSWQPVDGVVFRGVFAQANRAPNNIELFSRGLGSQSGLPDPCDGVTASSVGAFDDTCRQDPVVAGVISALGSFTDPMVQVQQPTFGNGALSEETANTITAGGVFTPSFIPGLQVAVDYYSIKIDGAISEISADDILDICYTSGDFSGTPSCSIPVRDAVTGQLQEVRETSLNINQLRTKGIDATVAYRFTPSDTGAPLLNAVPGDVSFTGTLSRVLQFEEEAPVPGTTTTFVDDELGLLGTPKFTARFAMSWQNGPLKASWRTLLVGSMLNDDNGRTRLTACEQFNNCDDKIGLFLDRELTHNLRVSYDIPGVFGGEETQLYVGVNNITNNQGPLLYGTGNVGNADDNHHTLYDLTGRFFYGGVKMRF</sequence>
<dbReference type="InterPro" id="IPR036942">
    <property type="entry name" value="Beta-barrel_TonB_sf"/>
</dbReference>
<dbReference type="RefSeq" id="WP_369314706.1">
    <property type="nucleotide sequence ID" value="NZ_JBEHZE010000002.1"/>
</dbReference>
<dbReference type="PROSITE" id="PS52016">
    <property type="entry name" value="TONB_DEPENDENT_REC_3"/>
    <property type="match status" value="1"/>
</dbReference>
<reference evidence="11 12" key="1">
    <citation type="submission" date="2024-05" db="EMBL/GenBank/DDBJ databases">
        <title>Three bacterial strains, DH-69, EH-24, and ECK-19 isolated from coastal sediments.</title>
        <authorList>
            <person name="Ye Y.-Q."/>
            <person name="Du Z.-J."/>
        </authorList>
    </citation>
    <scope>NUCLEOTIDE SEQUENCE [LARGE SCALE GENOMIC DNA]</scope>
    <source>
        <strain evidence="11 12">ECK-19</strain>
    </source>
</reference>
<dbReference type="Gene3D" id="2.170.130.10">
    <property type="entry name" value="TonB-dependent receptor, plug domain"/>
    <property type="match status" value="1"/>
</dbReference>
<organism evidence="11 12">
    <name type="scientific">Hyphococcus lacteus</name>
    <dbReference type="NCBI Taxonomy" id="3143536"/>
    <lineage>
        <taxon>Bacteria</taxon>
        <taxon>Pseudomonadati</taxon>
        <taxon>Pseudomonadota</taxon>
        <taxon>Alphaproteobacteria</taxon>
        <taxon>Parvularculales</taxon>
        <taxon>Parvularculaceae</taxon>
        <taxon>Hyphococcus</taxon>
    </lineage>
</organism>
<keyword evidence="8" id="KW-0798">TonB box</keyword>
<evidence type="ECO:0000313" key="12">
    <source>
        <dbReference type="Proteomes" id="UP001560685"/>
    </source>
</evidence>
<accession>A0ABV3Z901</accession>
<dbReference type="PANTHER" id="PTHR47234">
    <property type="match status" value="1"/>
</dbReference>
<evidence type="ECO:0000256" key="9">
    <source>
        <dbReference type="SAM" id="SignalP"/>
    </source>
</evidence>
<comment type="subcellular location">
    <subcellularLocation>
        <location evidence="1 7">Cell outer membrane</location>
        <topology evidence="1 7">Multi-pass membrane protein</topology>
    </subcellularLocation>
</comment>
<keyword evidence="5 7" id="KW-0472">Membrane</keyword>
<keyword evidence="12" id="KW-1185">Reference proteome</keyword>
<evidence type="ECO:0000313" key="11">
    <source>
        <dbReference type="EMBL" id="MEX6634662.1"/>
    </source>
</evidence>
<gene>
    <name evidence="11" type="ORF">ABFZ84_14005</name>
</gene>
<dbReference type="Proteomes" id="UP001560685">
    <property type="component" value="Unassembled WGS sequence"/>
</dbReference>
<evidence type="ECO:0000256" key="5">
    <source>
        <dbReference type="ARBA" id="ARBA00023136"/>
    </source>
</evidence>
<protein>
    <submittedName>
        <fullName evidence="11">TonB-dependent receptor plug domain-containing protein</fullName>
    </submittedName>
</protein>
<proteinExistence type="inferred from homology"/>
<keyword evidence="9" id="KW-0732">Signal</keyword>
<keyword evidence="4 7" id="KW-0812">Transmembrane</keyword>
<dbReference type="EMBL" id="JBEHZE010000002">
    <property type="protein sequence ID" value="MEX6634662.1"/>
    <property type="molecule type" value="Genomic_DNA"/>
</dbReference>
<name>A0ABV3Z901_9PROT</name>
<evidence type="ECO:0000259" key="10">
    <source>
        <dbReference type="Pfam" id="PF07715"/>
    </source>
</evidence>
<dbReference type="InterPro" id="IPR012910">
    <property type="entry name" value="Plug_dom"/>
</dbReference>
<keyword evidence="11" id="KW-0675">Receptor</keyword>
<feature type="chain" id="PRO_5045965016" evidence="9">
    <location>
        <begin position="35"/>
        <end position="989"/>
    </location>
</feature>
<feature type="domain" description="TonB-dependent receptor plug" evidence="10">
    <location>
        <begin position="59"/>
        <end position="172"/>
    </location>
</feature>
<keyword evidence="2 7" id="KW-0813">Transport</keyword>
<dbReference type="InterPro" id="IPR037066">
    <property type="entry name" value="Plug_dom_sf"/>
</dbReference>
<evidence type="ECO:0000256" key="6">
    <source>
        <dbReference type="ARBA" id="ARBA00023237"/>
    </source>
</evidence>
<dbReference type="PANTHER" id="PTHR47234:SF2">
    <property type="entry name" value="TONB-DEPENDENT RECEPTOR"/>
    <property type="match status" value="1"/>
</dbReference>
<feature type="short sequence motif" description="TonB box" evidence="8">
    <location>
        <begin position="45"/>
        <end position="51"/>
    </location>
</feature>
<dbReference type="Pfam" id="PF07715">
    <property type="entry name" value="Plug"/>
    <property type="match status" value="1"/>
</dbReference>
<dbReference type="InterPro" id="IPR010916">
    <property type="entry name" value="TonB_box_CS"/>
</dbReference>
<dbReference type="SUPFAM" id="SSF56935">
    <property type="entry name" value="Porins"/>
    <property type="match status" value="1"/>
</dbReference>
<comment type="similarity">
    <text evidence="7">Belongs to the TonB-dependent receptor family.</text>
</comment>
<evidence type="ECO:0000256" key="7">
    <source>
        <dbReference type="PROSITE-ProRule" id="PRU01360"/>
    </source>
</evidence>
<evidence type="ECO:0000256" key="8">
    <source>
        <dbReference type="PROSITE-ProRule" id="PRU10143"/>
    </source>
</evidence>
<dbReference type="Gene3D" id="2.40.170.20">
    <property type="entry name" value="TonB-dependent receptor, beta-barrel domain"/>
    <property type="match status" value="1"/>
</dbReference>